<reference evidence="1" key="1">
    <citation type="journal article" date="2019" name="BMC Genomics">
        <title>A new reference genome for Sorghum bicolor reveals high levels of sequence similarity between sweet and grain genotypes: implications for the genetics of sugar metabolism.</title>
        <authorList>
            <person name="Cooper E.A."/>
            <person name="Brenton Z.W."/>
            <person name="Flinn B.S."/>
            <person name="Jenkins J."/>
            <person name="Shu S."/>
            <person name="Flowers D."/>
            <person name="Luo F."/>
            <person name="Wang Y."/>
            <person name="Xia P."/>
            <person name="Barry K."/>
            <person name="Daum C."/>
            <person name="Lipzen A."/>
            <person name="Yoshinaga Y."/>
            <person name="Schmutz J."/>
            <person name="Saski C."/>
            <person name="Vermerris W."/>
            <person name="Kresovich S."/>
        </authorList>
    </citation>
    <scope>NUCLEOTIDE SEQUENCE</scope>
</reference>
<dbReference type="AlphaFoldDB" id="A0A921Q5K1"/>
<reference evidence="1" key="2">
    <citation type="submission" date="2020-10" db="EMBL/GenBank/DDBJ databases">
        <authorList>
            <person name="Cooper E.A."/>
            <person name="Brenton Z.W."/>
            <person name="Flinn B.S."/>
            <person name="Jenkins J."/>
            <person name="Shu S."/>
            <person name="Flowers D."/>
            <person name="Luo F."/>
            <person name="Wang Y."/>
            <person name="Xia P."/>
            <person name="Barry K."/>
            <person name="Daum C."/>
            <person name="Lipzen A."/>
            <person name="Yoshinaga Y."/>
            <person name="Schmutz J."/>
            <person name="Saski C."/>
            <person name="Vermerris W."/>
            <person name="Kresovich S."/>
        </authorList>
    </citation>
    <scope>NUCLEOTIDE SEQUENCE</scope>
</reference>
<organism evidence="1 2">
    <name type="scientific">Sorghum bicolor</name>
    <name type="common">Sorghum</name>
    <name type="synonym">Sorghum vulgare</name>
    <dbReference type="NCBI Taxonomy" id="4558"/>
    <lineage>
        <taxon>Eukaryota</taxon>
        <taxon>Viridiplantae</taxon>
        <taxon>Streptophyta</taxon>
        <taxon>Embryophyta</taxon>
        <taxon>Tracheophyta</taxon>
        <taxon>Spermatophyta</taxon>
        <taxon>Magnoliopsida</taxon>
        <taxon>Liliopsida</taxon>
        <taxon>Poales</taxon>
        <taxon>Poaceae</taxon>
        <taxon>PACMAD clade</taxon>
        <taxon>Panicoideae</taxon>
        <taxon>Andropogonodae</taxon>
        <taxon>Andropogoneae</taxon>
        <taxon>Sorghinae</taxon>
        <taxon>Sorghum</taxon>
    </lineage>
</organism>
<dbReference type="EMBL" id="CM027689">
    <property type="protein sequence ID" value="KAG0515642.1"/>
    <property type="molecule type" value="Genomic_DNA"/>
</dbReference>
<proteinExistence type="predicted"/>
<dbReference type="PANTHER" id="PTHR33994:SF24">
    <property type="entry name" value="OS01G0712500 PROTEIN"/>
    <property type="match status" value="1"/>
</dbReference>
<protein>
    <submittedName>
        <fullName evidence="1">Uncharacterized protein</fullName>
    </submittedName>
</protein>
<dbReference type="PANTHER" id="PTHR33994">
    <property type="entry name" value="OS04G0515000 PROTEIN"/>
    <property type="match status" value="1"/>
</dbReference>
<dbReference type="Proteomes" id="UP000807115">
    <property type="component" value="Chromosome 10"/>
</dbReference>
<comment type="caution">
    <text evidence="1">The sequence shown here is derived from an EMBL/GenBank/DDBJ whole genome shotgun (WGS) entry which is preliminary data.</text>
</comment>
<evidence type="ECO:0000313" key="2">
    <source>
        <dbReference type="Proteomes" id="UP000807115"/>
    </source>
</evidence>
<accession>A0A921Q5K1</accession>
<sequence>MSTRRMEDLKILCLCLCLCLFIPLFIYVSVASLVQIVKQGLDDRPAMYSVELVGAKGIRSSSALDPAAAESPPAFKLLVHVDNGHIYDVVQDGGDLLVSYAGIPLARGRIPAFNVETKKAVAVAVDAGSYGLGIPEDLFRRMSEDRTTSGLVQLEVEFWLLAGFFTCNVDLDTEHHVSRCDRRNFISSS</sequence>
<name>A0A921Q5K1_SORBI</name>
<gene>
    <name evidence="1" type="ORF">BDA96_10G296200</name>
</gene>
<evidence type="ECO:0000313" key="1">
    <source>
        <dbReference type="EMBL" id="KAG0515642.1"/>
    </source>
</evidence>